<name>A0ABC8KKZ2_ERUVS</name>
<reference evidence="1 2" key="1">
    <citation type="submission" date="2022-03" db="EMBL/GenBank/DDBJ databases">
        <authorList>
            <person name="Macdonald S."/>
            <person name="Ahmed S."/>
            <person name="Newling K."/>
        </authorList>
    </citation>
    <scope>NUCLEOTIDE SEQUENCE [LARGE SCALE GENOMIC DNA]</scope>
</reference>
<keyword evidence="2" id="KW-1185">Reference proteome</keyword>
<comment type="caution">
    <text evidence="1">The sequence shown here is derived from an EMBL/GenBank/DDBJ whole genome shotgun (WGS) entry which is preliminary data.</text>
</comment>
<dbReference type="Proteomes" id="UP001642260">
    <property type="component" value="Unassembled WGS sequence"/>
</dbReference>
<gene>
    <name evidence="1" type="ORF">ERUC_LOCUS25119</name>
</gene>
<accession>A0ABC8KKZ2</accession>
<dbReference type="AlphaFoldDB" id="A0ABC8KKZ2"/>
<protein>
    <submittedName>
        <fullName evidence="1">Uncharacterized protein</fullName>
    </submittedName>
</protein>
<organism evidence="1 2">
    <name type="scientific">Eruca vesicaria subsp. sativa</name>
    <name type="common">Garden rocket</name>
    <name type="synonym">Eruca sativa</name>
    <dbReference type="NCBI Taxonomy" id="29727"/>
    <lineage>
        <taxon>Eukaryota</taxon>
        <taxon>Viridiplantae</taxon>
        <taxon>Streptophyta</taxon>
        <taxon>Embryophyta</taxon>
        <taxon>Tracheophyta</taxon>
        <taxon>Spermatophyta</taxon>
        <taxon>Magnoliopsida</taxon>
        <taxon>eudicotyledons</taxon>
        <taxon>Gunneridae</taxon>
        <taxon>Pentapetalae</taxon>
        <taxon>rosids</taxon>
        <taxon>malvids</taxon>
        <taxon>Brassicales</taxon>
        <taxon>Brassicaceae</taxon>
        <taxon>Brassiceae</taxon>
        <taxon>Eruca</taxon>
    </lineage>
</organism>
<evidence type="ECO:0000313" key="2">
    <source>
        <dbReference type="Proteomes" id="UP001642260"/>
    </source>
</evidence>
<dbReference type="EMBL" id="CAKOAT010264042">
    <property type="protein sequence ID" value="CAH8359363.1"/>
    <property type="molecule type" value="Genomic_DNA"/>
</dbReference>
<evidence type="ECO:0000313" key="1">
    <source>
        <dbReference type="EMBL" id="CAH8359363.1"/>
    </source>
</evidence>
<proteinExistence type="predicted"/>
<sequence length="67" mass="7290">MSVKSKGKSPIATESSPIAAFVNDFSPEPIHQTEEHKVSLLVESGVGINVWNYRGQIATVIVFDYLG</sequence>